<gene>
    <name evidence="1" type="ORF">RV045_12030</name>
</gene>
<evidence type="ECO:0000313" key="2">
    <source>
        <dbReference type="Proteomes" id="UP001364695"/>
    </source>
</evidence>
<sequence>MSSFKPKSPDFRQDLLGRVALALAPQFDLDRRTTAVRLAVMPWSDGDPASAAQDMRELLEIVQGVWGGSGLPVSLEVRHPAWLDALLDGPGQSGVITEVPAFLLADEAVARRVQAHHARGGQIALQGRPQTESLPADLLPCLSWSVIGLEDDRRTGEWLQPARAGDGASMRSLPTVQAQVGLESDVEAAFRRGVLAVTGWPFGDDIQYLDDSRVQNSARVVMDLIGRMDRGEDPPQLEAALRSDAPLAFRLLRFLNSPAFGLRSTVESLQQAIQLLGYHRLRRWLSLMLASCGNEPAARVALFAAMRRGLFMENLALSAGQDEAASELFMAGQFSLLDRVLHQPLASLLALLPLRAAVRDMLLSGSGPLSSFRDLALAVEQPARSAIVSAADALMLSPQQLNAAFLHAQREATRLNVMPD</sequence>
<proteinExistence type="predicted"/>
<reference evidence="1" key="1">
    <citation type="submission" date="2023-10" db="EMBL/GenBank/DDBJ databases">
        <title>Amphibacter perezi, gen. nov., sp. nov. a novel taxa of the family Comamonadaceae, class Betaproteobacteria isolated from the skin microbiota of Pelophylax perezi from different populations.</title>
        <authorList>
            <person name="Costa S."/>
            <person name="Proenca D.N."/>
            <person name="Lopes I."/>
            <person name="Morais P.V."/>
        </authorList>
    </citation>
    <scope>NUCLEOTIDE SEQUENCE</scope>
    <source>
        <strain evidence="1">SL12-8</strain>
    </source>
</reference>
<comment type="caution">
    <text evidence="1">The sequence shown here is derived from an EMBL/GenBank/DDBJ whole genome shotgun (WGS) entry which is preliminary data.</text>
</comment>
<name>A0ACC6P4J5_9BURK</name>
<evidence type="ECO:0000313" key="1">
    <source>
        <dbReference type="EMBL" id="MEJ7139150.1"/>
    </source>
</evidence>
<dbReference type="EMBL" id="JAWDIE010000020">
    <property type="protein sequence ID" value="MEJ7139150.1"/>
    <property type="molecule type" value="Genomic_DNA"/>
</dbReference>
<dbReference type="Proteomes" id="UP001364695">
    <property type="component" value="Unassembled WGS sequence"/>
</dbReference>
<keyword evidence="2" id="KW-1185">Reference proteome</keyword>
<accession>A0ACC6P4J5</accession>
<organism evidence="1 2">
    <name type="scientific">Amphibiibacter pelophylacis</name>
    <dbReference type="NCBI Taxonomy" id="1799477"/>
    <lineage>
        <taxon>Bacteria</taxon>
        <taxon>Pseudomonadati</taxon>
        <taxon>Pseudomonadota</taxon>
        <taxon>Betaproteobacteria</taxon>
        <taxon>Burkholderiales</taxon>
        <taxon>Sphaerotilaceae</taxon>
        <taxon>Amphibiibacter</taxon>
    </lineage>
</organism>
<protein>
    <submittedName>
        <fullName evidence="1">HDOD domain-containing protein</fullName>
    </submittedName>
</protein>